<dbReference type="Pfam" id="PF00610">
    <property type="entry name" value="DEP"/>
    <property type="match status" value="1"/>
</dbReference>
<dbReference type="EMBL" id="JATAAI010000008">
    <property type="protein sequence ID" value="KAK1743908.1"/>
    <property type="molecule type" value="Genomic_DNA"/>
</dbReference>
<keyword evidence="6 10" id="KW-0560">Oxidoreductase</keyword>
<dbReference type="InterPro" id="IPR036388">
    <property type="entry name" value="WH-like_DNA-bd_sf"/>
</dbReference>
<keyword evidence="11" id="KW-1185">Reference proteome</keyword>
<dbReference type="InterPro" id="IPR036188">
    <property type="entry name" value="FAD/NAD-bd_sf"/>
</dbReference>
<evidence type="ECO:0000259" key="9">
    <source>
        <dbReference type="PROSITE" id="PS50186"/>
    </source>
</evidence>
<dbReference type="Gene3D" id="1.10.10.10">
    <property type="entry name" value="Winged helix-like DNA-binding domain superfamily/Winged helix DNA-binding domain"/>
    <property type="match status" value="1"/>
</dbReference>
<keyword evidence="5" id="KW-0521">NADP</keyword>
<dbReference type="PANTHER" id="PTHR43014">
    <property type="entry name" value="MERCURIC REDUCTASE"/>
    <property type="match status" value="1"/>
</dbReference>
<dbReference type="PROSITE" id="PS50186">
    <property type="entry name" value="DEP"/>
    <property type="match status" value="1"/>
</dbReference>
<evidence type="ECO:0000313" key="10">
    <source>
        <dbReference type="EMBL" id="KAK1743908.1"/>
    </source>
</evidence>
<dbReference type="SUPFAM" id="SSF51905">
    <property type="entry name" value="FAD/NAD(P)-binding domain"/>
    <property type="match status" value="1"/>
</dbReference>
<dbReference type="InterPro" id="IPR000591">
    <property type="entry name" value="DEP_dom"/>
</dbReference>
<comment type="caution">
    <text evidence="10">The sequence shown here is derived from an EMBL/GenBank/DDBJ whole genome shotgun (WGS) entry which is preliminary data.</text>
</comment>
<dbReference type="Gene3D" id="3.50.50.60">
    <property type="entry name" value="FAD/NAD(P)-binding domain"/>
    <property type="match status" value="1"/>
</dbReference>
<evidence type="ECO:0000256" key="5">
    <source>
        <dbReference type="ARBA" id="ARBA00022857"/>
    </source>
</evidence>
<name>A0AAD9DFQ5_9STRA</name>
<dbReference type="InterPro" id="IPR012999">
    <property type="entry name" value="Pyr_OxRdtase_I_AS"/>
</dbReference>
<dbReference type="PROSITE" id="PS00076">
    <property type="entry name" value="PYRIDINE_REDOX_1"/>
    <property type="match status" value="1"/>
</dbReference>
<evidence type="ECO:0000256" key="2">
    <source>
        <dbReference type="ARBA" id="ARBA00007532"/>
    </source>
</evidence>
<feature type="domain" description="DEP" evidence="9">
    <location>
        <begin position="15"/>
        <end position="90"/>
    </location>
</feature>
<keyword evidence="8" id="KW-0676">Redox-active center</keyword>
<keyword evidence="4" id="KW-0274">FAD</keyword>
<keyword evidence="7" id="KW-1015">Disulfide bond</keyword>
<comment type="cofactor">
    <cofactor evidence="1">
        <name>FAD</name>
        <dbReference type="ChEBI" id="CHEBI:57692"/>
    </cofactor>
</comment>
<dbReference type="PRINTS" id="PR00411">
    <property type="entry name" value="PNDRDTASEI"/>
</dbReference>
<dbReference type="EC" id="1.16.1.1" evidence="10"/>
<evidence type="ECO:0000256" key="6">
    <source>
        <dbReference type="ARBA" id="ARBA00023002"/>
    </source>
</evidence>
<dbReference type="GO" id="GO:0016152">
    <property type="term" value="F:mercury (II) reductase (NADP+) activity"/>
    <property type="evidence" value="ECO:0007669"/>
    <property type="project" value="UniProtKB-EC"/>
</dbReference>
<dbReference type="Proteomes" id="UP001224775">
    <property type="component" value="Unassembled WGS sequence"/>
</dbReference>
<dbReference type="GO" id="GO:0050660">
    <property type="term" value="F:flavin adenine dinucleotide binding"/>
    <property type="evidence" value="ECO:0007669"/>
    <property type="project" value="TreeGrafter"/>
</dbReference>
<dbReference type="InterPro" id="IPR023753">
    <property type="entry name" value="FAD/NAD-binding_dom"/>
</dbReference>
<comment type="similarity">
    <text evidence="2">Belongs to the class-I pyridine nucleotide-disulfide oxidoreductase family.</text>
</comment>
<dbReference type="GO" id="GO:0003955">
    <property type="term" value="F:NAD(P)H dehydrogenase (quinone) activity"/>
    <property type="evidence" value="ECO:0007669"/>
    <property type="project" value="TreeGrafter"/>
</dbReference>
<dbReference type="CDD" id="cd04371">
    <property type="entry name" value="DEP"/>
    <property type="match status" value="1"/>
</dbReference>
<protein>
    <submittedName>
        <fullName evidence="10">Mercuric reductase</fullName>
        <ecNumber evidence="10">1.16.1.1</ecNumber>
    </submittedName>
</protein>
<evidence type="ECO:0000256" key="3">
    <source>
        <dbReference type="ARBA" id="ARBA00022630"/>
    </source>
</evidence>
<reference evidence="10" key="1">
    <citation type="submission" date="2023-06" db="EMBL/GenBank/DDBJ databases">
        <title>Survivors Of The Sea: Transcriptome response of Skeletonema marinoi to long-term dormancy.</title>
        <authorList>
            <person name="Pinder M.I.M."/>
            <person name="Kourtchenko O."/>
            <person name="Robertson E.K."/>
            <person name="Larsson T."/>
            <person name="Maumus F."/>
            <person name="Osuna-Cruz C.M."/>
            <person name="Vancaester E."/>
            <person name="Stenow R."/>
            <person name="Vandepoele K."/>
            <person name="Ploug H."/>
            <person name="Bruchert V."/>
            <person name="Godhe A."/>
            <person name="Topel M."/>
        </authorList>
    </citation>
    <scope>NUCLEOTIDE SEQUENCE</scope>
    <source>
        <strain evidence="10">R05AC</strain>
    </source>
</reference>
<accession>A0AAD9DFQ5</accession>
<evidence type="ECO:0000313" key="11">
    <source>
        <dbReference type="Proteomes" id="UP001224775"/>
    </source>
</evidence>
<dbReference type="GO" id="GO:0035556">
    <property type="term" value="P:intracellular signal transduction"/>
    <property type="evidence" value="ECO:0007669"/>
    <property type="project" value="InterPro"/>
</dbReference>
<evidence type="ECO:0000256" key="7">
    <source>
        <dbReference type="ARBA" id="ARBA00023157"/>
    </source>
</evidence>
<evidence type="ECO:0000256" key="1">
    <source>
        <dbReference type="ARBA" id="ARBA00001974"/>
    </source>
</evidence>
<proteinExistence type="inferred from homology"/>
<dbReference type="AlphaFoldDB" id="A0AAD9DFQ5"/>
<gene>
    <name evidence="10" type="ORF">QTG54_005505</name>
</gene>
<evidence type="ECO:0000256" key="8">
    <source>
        <dbReference type="ARBA" id="ARBA00023284"/>
    </source>
</evidence>
<evidence type="ECO:0000256" key="4">
    <source>
        <dbReference type="ARBA" id="ARBA00022827"/>
    </source>
</evidence>
<dbReference type="PRINTS" id="PR00368">
    <property type="entry name" value="FADPNR"/>
</dbReference>
<dbReference type="SMART" id="SM00049">
    <property type="entry name" value="DEP"/>
    <property type="match status" value="1"/>
</dbReference>
<dbReference type="GO" id="GO:0016668">
    <property type="term" value="F:oxidoreductase activity, acting on a sulfur group of donors, NAD(P) as acceptor"/>
    <property type="evidence" value="ECO:0007669"/>
    <property type="project" value="InterPro"/>
</dbReference>
<dbReference type="SUPFAM" id="SSF46785">
    <property type="entry name" value="Winged helix' DNA-binding domain"/>
    <property type="match status" value="1"/>
</dbReference>
<sequence length="582" mass="63464">MEISDEALDQIAARFKAGVTVKDRTYRLSKYPSCFVGKEAVDFMINDGLTTTRDEAVQLGQCIMAELGIFEHVTRDHVFADEYLFYHFVDRGDVAQNPSTRKKFSWADYLAPTNSVSNNLQPDLPLSDLESVATTDAHVATSVWPLDEHNVELLNNVHPTNWVDPQAKNNKYDLVVIGAGAAGLVTSAGAAGVGAKVALIEESLLGGDCLNVGCVPSKALIHAASLAHSLKNTEHLADSGISINGNVQIDFPKIMERVRRIRSEISPNDSAERFTKLGVEVFLGRGKFVDSNSVIVNGKVLNFNKAVIATGGYPSLIPMPGLKELHHLNTNPGHEPRPYVMTNETFFNMTKQPKNLVVIGPGVIGMEMAQSMQRLGTQVTVLGRSGRVLPKEDEDHASIVQSQLEKDGVEFRLNVTEYVSVELTGNVVDGLPEMTFKIKEKGTDSITELVVDAILVATGRRPNVSGMGLDNAGVEYDVRKGILVNDKLQTSNSKIYSAGDCCSTAFKFTHAADFMARAVIRNALFFGKEKMSNLLIPYATYTEPEIASVGLYGKDCEAKGIKYATYEKHFSDKTVPSVKGTK</sequence>
<keyword evidence="3" id="KW-0285">Flavoprotein</keyword>
<dbReference type="InterPro" id="IPR036390">
    <property type="entry name" value="WH_DNA-bd_sf"/>
</dbReference>
<dbReference type="Pfam" id="PF07992">
    <property type="entry name" value="Pyr_redox_2"/>
    <property type="match status" value="1"/>
</dbReference>
<dbReference type="PANTHER" id="PTHR43014:SF2">
    <property type="entry name" value="MERCURIC REDUCTASE"/>
    <property type="match status" value="1"/>
</dbReference>
<organism evidence="10 11">
    <name type="scientific">Skeletonema marinoi</name>
    <dbReference type="NCBI Taxonomy" id="267567"/>
    <lineage>
        <taxon>Eukaryota</taxon>
        <taxon>Sar</taxon>
        <taxon>Stramenopiles</taxon>
        <taxon>Ochrophyta</taxon>
        <taxon>Bacillariophyta</taxon>
        <taxon>Coscinodiscophyceae</taxon>
        <taxon>Thalassiosirophycidae</taxon>
        <taxon>Thalassiosirales</taxon>
        <taxon>Skeletonemataceae</taxon>
        <taxon>Skeletonema</taxon>
        <taxon>Skeletonema marinoi-dohrnii complex</taxon>
    </lineage>
</organism>